<feature type="transmembrane region" description="Helical" evidence="2">
    <location>
        <begin position="178"/>
        <end position="196"/>
    </location>
</feature>
<sequence length="260" mass="27494">MNPALTLGLHSAGLHQALLAASSTAPSPLWYATRAGGTIALVLLTATLALGIAVGGRHEPRTLARFEVTSLHRNLSVLTLVFLAIHIVTAILDSFVHLGWWIALVPFTSGYRTLWLGLGTVAFDLMLAVAITSATSGIRLKMGQRRWKAVHWLAYGSWPIAVFHAAGTGTDTTATLQLALYAVCLAVVIAAVWWRLHRAGPAHRALRLWTGVATLAVPVALAAFLHVGPLAPGWSHRADAPARPVATTPAASVTEGAVTR</sequence>
<protein>
    <submittedName>
        <fullName evidence="3">Ferric reductase-like transmembrane domain-containing protein</fullName>
    </submittedName>
</protein>
<dbReference type="EMBL" id="JADPRT010000005">
    <property type="protein sequence ID" value="MBF9069323.1"/>
    <property type="molecule type" value="Genomic_DNA"/>
</dbReference>
<evidence type="ECO:0000256" key="2">
    <source>
        <dbReference type="SAM" id="Phobius"/>
    </source>
</evidence>
<evidence type="ECO:0000313" key="4">
    <source>
        <dbReference type="Proteomes" id="UP000657385"/>
    </source>
</evidence>
<proteinExistence type="predicted"/>
<keyword evidence="4" id="KW-1185">Reference proteome</keyword>
<feature type="transmembrane region" description="Helical" evidence="2">
    <location>
        <begin position="149"/>
        <end position="166"/>
    </location>
</feature>
<evidence type="ECO:0000256" key="1">
    <source>
        <dbReference type="SAM" id="MobiDB-lite"/>
    </source>
</evidence>
<keyword evidence="2" id="KW-1133">Transmembrane helix</keyword>
<feature type="transmembrane region" description="Helical" evidence="2">
    <location>
        <begin position="114"/>
        <end position="137"/>
    </location>
</feature>
<gene>
    <name evidence="3" type="ORF">I2501_14960</name>
</gene>
<keyword evidence="2 3" id="KW-0812">Transmembrane</keyword>
<feature type="transmembrane region" description="Helical" evidence="2">
    <location>
        <begin position="36"/>
        <end position="56"/>
    </location>
</feature>
<feature type="transmembrane region" description="Helical" evidence="2">
    <location>
        <begin position="208"/>
        <end position="227"/>
    </location>
</feature>
<reference evidence="3" key="1">
    <citation type="submission" date="2020-11" db="EMBL/GenBank/DDBJ databases">
        <title>Isolation and identification of active actinomycetes.</title>
        <authorList>
            <person name="Yu B."/>
        </authorList>
    </citation>
    <scope>NUCLEOTIDE SEQUENCE</scope>
    <source>
        <strain evidence="3">NEAU-YB345</strain>
    </source>
</reference>
<organism evidence="3 4">
    <name type="scientific">Streptacidiphilus fuscans</name>
    <dbReference type="NCBI Taxonomy" id="2789292"/>
    <lineage>
        <taxon>Bacteria</taxon>
        <taxon>Bacillati</taxon>
        <taxon>Actinomycetota</taxon>
        <taxon>Actinomycetes</taxon>
        <taxon>Kitasatosporales</taxon>
        <taxon>Streptomycetaceae</taxon>
        <taxon>Streptacidiphilus</taxon>
    </lineage>
</organism>
<dbReference type="Proteomes" id="UP000657385">
    <property type="component" value="Unassembled WGS sequence"/>
</dbReference>
<feature type="region of interest" description="Disordered" evidence="1">
    <location>
        <begin position="239"/>
        <end position="260"/>
    </location>
</feature>
<dbReference type="AlphaFoldDB" id="A0A931B7L6"/>
<dbReference type="RefSeq" id="WP_196194470.1">
    <property type="nucleotide sequence ID" value="NZ_JADPRT010000005.1"/>
</dbReference>
<feature type="transmembrane region" description="Helical" evidence="2">
    <location>
        <begin position="77"/>
        <end position="102"/>
    </location>
</feature>
<feature type="compositionally biased region" description="Low complexity" evidence="1">
    <location>
        <begin position="241"/>
        <end position="254"/>
    </location>
</feature>
<keyword evidence="2" id="KW-0472">Membrane</keyword>
<accession>A0A931B7L6</accession>
<evidence type="ECO:0000313" key="3">
    <source>
        <dbReference type="EMBL" id="MBF9069323.1"/>
    </source>
</evidence>
<name>A0A931B7L6_9ACTN</name>
<comment type="caution">
    <text evidence="3">The sequence shown here is derived from an EMBL/GenBank/DDBJ whole genome shotgun (WGS) entry which is preliminary data.</text>
</comment>